<dbReference type="PANTHER" id="PTHR48238:SF1">
    <property type="entry name" value="(RAPE) HYPOTHETICAL PROTEIN"/>
    <property type="match status" value="1"/>
</dbReference>
<accession>A0ABQ9KJK0</accession>
<dbReference type="EMBL" id="JARPOI010000017">
    <property type="protein sequence ID" value="KAJ9140212.1"/>
    <property type="molecule type" value="Genomic_DNA"/>
</dbReference>
<protein>
    <submittedName>
        <fullName evidence="2">Uncharacterized protein</fullName>
    </submittedName>
</protein>
<sequence length="183" mass="19792">MFGRLRPSTSSLDSLERPPSKIFKDDPLSIYEATLIKLKLGSQRDLSSSFKETMEMESDCSAATASSSMELVNLDPMLCTSTNVSETHQRLVTSPDEEAMAIDTISSCASNLSSPRACQSTGDSKQLQSRNISLLYLFSKYNTSRHALSSSDGESMTVASHCSTSSSSSSSNRQSFGSTNKQV</sequence>
<evidence type="ECO:0000313" key="2">
    <source>
        <dbReference type="EMBL" id="KAJ9140212.1"/>
    </source>
</evidence>
<keyword evidence="3" id="KW-1185">Reference proteome</keyword>
<feature type="region of interest" description="Disordered" evidence="1">
    <location>
        <begin position="149"/>
        <end position="183"/>
    </location>
</feature>
<gene>
    <name evidence="2" type="ORF">P3X46_030885</name>
</gene>
<evidence type="ECO:0000256" key="1">
    <source>
        <dbReference type="SAM" id="MobiDB-lite"/>
    </source>
</evidence>
<evidence type="ECO:0000313" key="3">
    <source>
        <dbReference type="Proteomes" id="UP001174677"/>
    </source>
</evidence>
<organism evidence="2 3">
    <name type="scientific">Hevea brasiliensis</name>
    <name type="common">Para rubber tree</name>
    <name type="synonym">Siphonia brasiliensis</name>
    <dbReference type="NCBI Taxonomy" id="3981"/>
    <lineage>
        <taxon>Eukaryota</taxon>
        <taxon>Viridiplantae</taxon>
        <taxon>Streptophyta</taxon>
        <taxon>Embryophyta</taxon>
        <taxon>Tracheophyta</taxon>
        <taxon>Spermatophyta</taxon>
        <taxon>Magnoliopsida</taxon>
        <taxon>eudicotyledons</taxon>
        <taxon>Gunneridae</taxon>
        <taxon>Pentapetalae</taxon>
        <taxon>rosids</taxon>
        <taxon>fabids</taxon>
        <taxon>Malpighiales</taxon>
        <taxon>Euphorbiaceae</taxon>
        <taxon>Crotonoideae</taxon>
        <taxon>Micrandreae</taxon>
        <taxon>Hevea</taxon>
    </lineage>
</organism>
<name>A0ABQ9KJK0_HEVBR</name>
<proteinExistence type="predicted"/>
<dbReference type="PANTHER" id="PTHR48238">
    <property type="entry name" value="BNACNNG09570D PROTEIN"/>
    <property type="match status" value="1"/>
</dbReference>
<reference evidence="2" key="1">
    <citation type="journal article" date="2023" name="Plant Biotechnol. J.">
        <title>Chromosome-level wild Hevea brasiliensis genome provides new tools for genomic-assisted breeding and valuable loci to elevate rubber yield.</title>
        <authorList>
            <person name="Cheng H."/>
            <person name="Song X."/>
            <person name="Hu Y."/>
            <person name="Wu T."/>
            <person name="Yang Q."/>
            <person name="An Z."/>
            <person name="Feng S."/>
            <person name="Deng Z."/>
            <person name="Wu W."/>
            <person name="Zeng X."/>
            <person name="Tu M."/>
            <person name="Wang X."/>
            <person name="Huang H."/>
        </authorList>
    </citation>
    <scope>NUCLEOTIDE SEQUENCE</scope>
    <source>
        <strain evidence="2">MT/VB/25A 57/8</strain>
    </source>
</reference>
<comment type="caution">
    <text evidence="2">The sequence shown here is derived from an EMBL/GenBank/DDBJ whole genome shotgun (WGS) entry which is preliminary data.</text>
</comment>
<feature type="compositionally biased region" description="Low complexity" evidence="1">
    <location>
        <begin position="155"/>
        <end position="183"/>
    </location>
</feature>
<dbReference type="Proteomes" id="UP001174677">
    <property type="component" value="Chromosome 17"/>
</dbReference>